<evidence type="ECO:0000259" key="2">
    <source>
        <dbReference type="Pfam" id="PF07331"/>
    </source>
</evidence>
<dbReference type="EMBL" id="JACOPO010000002">
    <property type="protein sequence ID" value="MBC5721855.1"/>
    <property type="molecule type" value="Genomic_DNA"/>
</dbReference>
<keyword evidence="4" id="KW-1185">Reference proteome</keyword>
<feature type="domain" description="DUF1468" evidence="2">
    <location>
        <begin position="14"/>
        <end position="165"/>
    </location>
</feature>
<comment type="caution">
    <text evidence="3">The sequence shown here is derived from an EMBL/GenBank/DDBJ whole genome shotgun (WGS) entry which is preliminary data.</text>
</comment>
<organism evidence="3 4">
    <name type="scientific">Flintibacter hominis</name>
    <dbReference type="NCBI Taxonomy" id="2763048"/>
    <lineage>
        <taxon>Bacteria</taxon>
        <taxon>Bacillati</taxon>
        <taxon>Bacillota</taxon>
        <taxon>Clostridia</taxon>
        <taxon>Eubacteriales</taxon>
        <taxon>Flintibacter</taxon>
    </lineage>
</organism>
<reference evidence="3" key="1">
    <citation type="submission" date="2020-08" db="EMBL/GenBank/DDBJ databases">
        <title>Genome public.</title>
        <authorList>
            <person name="Liu C."/>
            <person name="Sun Q."/>
        </authorList>
    </citation>
    <scope>NUCLEOTIDE SEQUENCE</scope>
    <source>
        <strain evidence="3">NSJ-23</strain>
    </source>
</reference>
<keyword evidence="1" id="KW-0472">Membrane</keyword>
<evidence type="ECO:0000256" key="1">
    <source>
        <dbReference type="SAM" id="Phobius"/>
    </source>
</evidence>
<dbReference type="Pfam" id="PF07331">
    <property type="entry name" value="TctB"/>
    <property type="match status" value="1"/>
</dbReference>
<sequence>MKNSKYRLDIIPGTVIFIFSIWYLLNIPGIPTFTGLGATPLTNHFVPYLWGGAMLVLSLWLIVRGMKKRKAYKAEGGVTQKNSMIAALVEKREVVVSFVALGLYVGLMGPIGFVPTTILYVFVQILVLTPGEHRKKNVLPAAITAIITGCLLFYIFRYMLNVLLPIGLLSIFGL</sequence>
<gene>
    <name evidence="3" type="ORF">H8S11_03340</name>
</gene>
<feature type="transmembrane region" description="Helical" evidence="1">
    <location>
        <begin position="138"/>
        <end position="156"/>
    </location>
</feature>
<protein>
    <submittedName>
        <fullName evidence="3">Tripartite tricarboxylate transporter TctB family protein</fullName>
    </submittedName>
</protein>
<dbReference type="RefSeq" id="WP_186852192.1">
    <property type="nucleotide sequence ID" value="NZ_JACOPO010000002.1"/>
</dbReference>
<keyword evidence="1" id="KW-0812">Transmembrane</keyword>
<dbReference type="Proteomes" id="UP000628736">
    <property type="component" value="Unassembled WGS sequence"/>
</dbReference>
<dbReference type="InterPro" id="IPR009936">
    <property type="entry name" value="DUF1468"/>
</dbReference>
<evidence type="ECO:0000313" key="3">
    <source>
        <dbReference type="EMBL" id="MBC5721855.1"/>
    </source>
</evidence>
<feature type="transmembrane region" description="Helical" evidence="1">
    <location>
        <begin position="94"/>
        <end position="126"/>
    </location>
</feature>
<dbReference type="AlphaFoldDB" id="A0A8J6IXC5"/>
<feature type="transmembrane region" description="Helical" evidence="1">
    <location>
        <begin position="7"/>
        <end position="25"/>
    </location>
</feature>
<proteinExistence type="predicted"/>
<name>A0A8J6IXC5_9FIRM</name>
<evidence type="ECO:0000313" key="4">
    <source>
        <dbReference type="Proteomes" id="UP000628736"/>
    </source>
</evidence>
<keyword evidence="1" id="KW-1133">Transmembrane helix</keyword>
<accession>A0A8J6IXC5</accession>
<feature type="transmembrane region" description="Helical" evidence="1">
    <location>
        <begin position="45"/>
        <end position="63"/>
    </location>
</feature>